<dbReference type="AlphaFoldDB" id="A0AA88YL99"/>
<feature type="domain" description="Exonuclease" evidence="9">
    <location>
        <begin position="396"/>
        <end position="557"/>
    </location>
</feature>
<feature type="compositionally biased region" description="Basic residues" evidence="8">
    <location>
        <begin position="309"/>
        <end position="322"/>
    </location>
</feature>
<comment type="similarity">
    <text evidence="2">Belongs to the REXO4 family.</text>
</comment>
<dbReference type="EMBL" id="VSWD01000006">
    <property type="protein sequence ID" value="KAK3099220.1"/>
    <property type="molecule type" value="Genomic_DNA"/>
</dbReference>
<gene>
    <name evidence="10" type="ORF">FSP39_001153</name>
</gene>
<reference evidence="10" key="1">
    <citation type="submission" date="2019-08" db="EMBL/GenBank/DDBJ databases">
        <title>The improved chromosome-level genome for the pearl oyster Pinctada fucata martensii using PacBio sequencing and Hi-C.</title>
        <authorList>
            <person name="Zheng Z."/>
        </authorList>
    </citation>
    <scope>NUCLEOTIDE SEQUENCE</scope>
    <source>
        <strain evidence="10">ZZ-2019</strain>
        <tissue evidence="10">Adductor muscle</tissue>
    </source>
</reference>
<keyword evidence="6" id="KW-0269">Exonuclease</keyword>
<protein>
    <recommendedName>
        <fullName evidence="3">RNA exonuclease 4</fullName>
    </recommendedName>
</protein>
<feature type="region of interest" description="Disordered" evidence="8">
    <location>
        <begin position="1"/>
        <end position="350"/>
    </location>
</feature>
<dbReference type="PANTHER" id="PTHR12801">
    <property type="entry name" value="RNA EXONUCLEASE REXO1 / RECO3 FAMILY MEMBER-RELATED"/>
    <property type="match status" value="1"/>
</dbReference>
<evidence type="ECO:0000259" key="9">
    <source>
        <dbReference type="SMART" id="SM00479"/>
    </source>
</evidence>
<evidence type="ECO:0000256" key="4">
    <source>
        <dbReference type="ARBA" id="ARBA00022722"/>
    </source>
</evidence>
<dbReference type="CDD" id="cd06144">
    <property type="entry name" value="REX4_like"/>
    <property type="match status" value="1"/>
</dbReference>
<evidence type="ECO:0000256" key="2">
    <source>
        <dbReference type="ARBA" id="ARBA00010489"/>
    </source>
</evidence>
<feature type="compositionally biased region" description="Basic and acidic residues" evidence="8">
    <location>
        <begin position="196"/>
        <end position="205"/>
    </location>
</feature>
<dbReference type="GO" id="GO:0005634">
    <property type="term" value="C:nucleus"/>
    <property type="evidence" value="ECO:0007669"/>
    <property type="project" value="UniProtKB-SubCell"/>
</dbReference>
<evidence type="ECO:0000256" key="6">
    <source>
        <dbReference type="ARBA" id="ARBA00022839"/>
    </source>
</evidence>
<proteinExistence type="inferred from homology"/>
<name>A0AA88YL99_PINIB</name>
<dbReference type="InterPro" id="IPR036397">
    <property type="entry name" value="RNaseH_sf"/>
</dbReference>
<dbReference type="GO" id="GO:0003676">
    <property type="term" value="F:nucleic acid binding"/>
    <property type="evidence" value="ECO:0007669"/>
    <property type="project" value="InterPro"/>
</dbReference>
<keyword evidence="11" id="KW-1185">Reference proteome</keyword>
<organism evidence="10 11">
    <name type="scientific">Pinctada imbricata</name>
    <name type="common">Atlantic pearl-oyster</name>
    <name type="synonym">Pinctada martensii</name>
    <dbReference type="NCBI Taxonomy" id="66713"/>
    <lineage>
        <taxon>Eukaryota</taxon>
        <taxon>Metazoa</taxon>
        <taxon>Spiralia</taxon>
        <taxon>Lophotrochozoa</taxon>
        <taxon>Mollusca</taxon>
        <taxon>Bivalvia</taxon>
        <taxon>Autobranchia</taxon>
        <taxon>Pteriomorphia</taxon>
        <taxon>Pterioida</taxon>
        <taxon>Pterioidea</taxon>
        <taxon>Pteriidae</taxon>
        <taxon>Pinctada</taxon>
    </lineage>
</organism>
<dbReference type="Pfam" id="PF00929">
    <property type="entry name" value="RNase_T"/>
    <property type="match status" value="1"/>
</dbReference>
<feature type="compositionally biased region" description="Basic and acidic residues" evidence="8">
    <location>
        <begin position="264"/>
        <end position="273"/>
    </location>
</feature>
<feature type="compositionally biased region" description="Basic residues" evidence="8">
    <location>
        <begin position="30"/>
        <end position="45"/>
    </location>
</feature>
<evidence type="ECO:0000256" key="8">
    <source>
        <dbReference type="SAM" id="MobiDB-lite"/>
    </source>
</evidence>
<dbReference type="PANTHER" id="PTHR12801:SF158">
    <property type="entry name" value="RNA EXONUCLEASE 4"/>
    <property type="match status" value="1"/>
</dbReference>
<dbReference type="FunFam" id="3.30.420.10:FF:000007">
    <property type="entry name" value="Interferon-stimulated exonuclease gene 20"/>
    <property type="match status" value="1"/>
</dbReference>
<feature type="compositionally biased region" description="Basic residues" evidence="8">
    <location>
        <begin position="74"/>
        <end position="86"/>
    </location>
</feature>
<feature type="compositionally biased region" description="Basic residues" evidence="8">
    <location>
        <begin position="219"/>
        <end position="232"/>
    </location>
</feature>
<keyword evidence="5" id="KW-0378">Hydrolase</keyword>
<accession>A0AA88YL99</accession>
<dbReference type="SUPFAM" id="SSF53098">
    <property type="entry name" value="Ribonuclease H-like"/>
    <property type="match status" value="1"/>
</dbReference>
<keyword evidence="7" id="KW-0539">Nucleus</keyword>
<evidence type="ECO:0000256" key="5">
    <source>
        <dbReference type="ARBA" id="ARBA00022801"/>
    </source>
</evidence>
<evidence type="ECO:0000256" key="3">
    <source>
        <dbReference type="ARBA" id="ARBA00016937"/>
    </source>
</evidence>
<dbReference type="InterPro" id="IPR047021">
    <property type="entry name" value="REXO1/3/4-like"/>
</dbReference>
<feature type="compositionally biased region" description="Polar residues" evidence="8">
    <location>
        <begin position="286"/>
        <end position="298"/>
    </location>
</feature>
<dbReference type="InterPro" id="IPR013520">
    <property type="entry name" value="Ribonucl_H"/>
</dbReference>
<dbReference type="SMART" id="SM00479">
    <property type="entry name" value="EXOIII"/>
    <property type="match status" value="1"/>
</dbReference>
<dbReference type="GO" id="GO:0006364">
    <property type="term" value="P:rRNA processing"/>
    <property type="evidence" value="ECO:0007669"/>
    <property type="project" value="InterPro"/>
</dbReference>
<feature type="compositionally biased region" description="Basic and acidic residues" evidence="8">
    <location>
        <begin position="243"/>
        <end position="256"/>
    </location>
</feature>
<feature type="compositionally biased region" description="Polar residues" evidence="8">
    <location>
        <begin position="180"/>
        <end position="191"/>
    </location>
</feature>
<feature type="compositionally biased region" description="Basic and acidic residues" evidence="8">
    <location>
        <begin position="164"/>
        <end position="178"/>
    </location>
</feature>
<evidence type="ECO:0000313" key="11">
    <source>
        <dbReference type="Proteomes" id="UP001186944"/>
    </source>
</evidence>
<dbReference type="InterPro" id="IPR037431">
    <property type="entry name" value="REX4_DEDDh_dom"/>
</dbReference>
<feature type="compositionally biased region" description="Basic and acidic residues" evidence="8">
    <location>
        <begin position="107"/>
        <end position="128"/>
    </location>
</feature>
<sequence>MKRKDGSQNTYPPQKKQRIAKSDETSSAAIKHKSGSAARKKSKHKFDHESSKSPILDSKGAKPLGSNSEAKILTGKRKFQQKKHLVNRSEIKSKKVKHHSEKGKKKQISDNHIHREKESSSMDFDRTKAQFGKISASKDSKVKGQPQRKKLKTKKVGNINHKSKTNDTKKENIKEPSVPKDSQSSKAISNGTGTGESKDPSVLKVKDKKTGKKTSAGGKPRRLSWRQWKRAKHSTESKTPSVESKEQHEKGSETSKPKIKSKKVAKDSTKMSETKPVSLPPKDPDNFSSNWKQLQQTLEVKPRNPAGISHKHKLQNKRKEWKKGKDGVNTGMKKTNDATGTGVKTAKDKVDVEKNSKPDIWFDDVDEILLGRPSDKKDPAKKDPLTKPDSYTGLTKAVAMDCEMVGTGEGGRDNMLARVSIVNQYGNCVYDTFVCPKETVTDYRTHVSGVRREDIEKGKDFTLVQKEVSDIIKGRVLVGHALQNDLRVLYLSHPHHHIRDTQRYKKFRELFNGRFPALKKLCDKVLGVQVQEGEHSSVQDAQAAMRLYTMYKKQWEKIIKSKAHKLKKLRKKLKLRM</sequence>
<evidence type="ECO:0000256" key="7">
    <source>
        <dbReference type="ARBA" id="ARBA00023242"/>
    </source>
</evidence>
<feature type="compositionally biased region" description="Basic residues" evidence="8">
    <location>
        <begin position="146"/>
        <end position="155"/>
    </location>
</feature>
<dbReference type="InterPro" id="IPR012337">
    <property type="entry name" value="RNaseH-like_sf"/>
</dbReference>
<comment type="caution">
    <text evidence="10">The sequence shown here is derived from an EMBL/GenBank/DDBJ whole genome shotgun (WGS) entry which is preliminary data.</text>
</comment>
<evidence type="ECO:0000256" key="1">
    <source>
        <dbReference type="ARBA" id="ARBA00004123"/>
    </source>
</evidence>
<feature type="compositionally biased region" description="Basic residues" evidence="8">
    <location>
        <begin position="94"/>
        <end position="106"/>
    </location>
</feature>
<dbReference type="Gene3D" id="3.30.420.10">
    <property type="entry name" value="Ribonuclease H-like superfamily/Ribonuclease H"/>
    <property type="match status" value="1"/>
</dbReference>
<evidence type="ECO:0000313" key="10">
    <source>
        <dbReference type="EMBL" id="KAK3099220.1"/>
    </source>
</evidence>
<keyword evidence="4" id="KW-0540">Nuclease</keyword>
<dbReference type="Proteomes" id="UP001186944">
    <property type="component" value="Unassembled WGS sequence"/>
</dbReference>
<dbReference type="GO" id="GO:0008408">
    <property type="term" value="F:3'-5' exonuclease activity"/>
    <property type="evidence" value="ECO:0007669"/>
    <property type="project" value="InterPro"/>
</dbReference>
<comment type="subcellular location">
    <subcellularLocation>
        <location evidence="1">Nucleus</location>
    </subcellularLocation>
</comment>